<accession>A0A0F9IU41</accession>
<dbReference type="AlphaFoldDB" id="A0A0F9IU41"/>
<gene>
    <name evidence="1" type="ORF">LCGC14_1902730</name>
</gene>
<reference evidence="1" key="1">
    <citation type="journal article" date="2015" name="Nature">
        <title>Complex archaea that bridge the gap between prokaryotes and eukaryotes.</title>
        <authorList>
            <person name="Spang A."/>
            <person name="Saw J.H."/>
            <person name="Jorgensen S.L."/>
            <person name="Zaremba-Niedzwiedzka K."/>
            <person name="Martijn J."/>
            <person name="Lind A.E."/>
            <person name="van Eijk R."/>
            <person name="Schleper C."/>
            <person name="Guy L."/>
            <person name="Ettema T.J."/>
        </authorList>
    </citation>
    <scope>NUCLEOTIDE SEQUENCE</scope>
</reference>
<organism evidence="1">
    <name type="scientific">marine sediment metagenome</name>
    <dbReference type="NCBI Taxonomy" id="412755"/>
    <lineage>
        <taxon>unclassified sequences</taxon>
        <taxon>metagenomes</taxon>
        <taxon>ecological metagenomes</taxon>
    </lineage>
</organism>
<evidence type="ECO:0000313" key="1">
    <source>
        <dbReference type="EMBL" id="KKL90632.1"/>
    </source>
</evidence>
<dbReference type="SUPFAM" id="SSF51126">
    <property type="entry name" value="Pectin lyase-like"/>
    <property type="match status" value="1"/>
</dbReference>
<evidence type="ECO:0008006" key="2">
    <source>
        <dbReference type="Google" id="ProtNLM"/>
    </source>
</evidence>
<dbReference type="InterPro" id="IPR011050">
    <property type="entry name" value="Pectin_lyase_fold/virulence"/>
</dbReference>
<name>A0A0F9IU41_9ZZZZ</name>
<protein>
    <recommendedName>
        <fullName evidence="2">Right handed beta helix domain-containing protein</fullName>
    </recommendedName>
</protein>
<sequence>MGQQVRVGRELIFEPGAIISGFPGQGEGRTYYVNNITGSSTADGLSWNSAVDQPSTAITLSETYRQLGGGAPSVTTNDYIQNTIIVQGTGTAYTAVSTLPSYTRIVGLGADPRGNGAGIAQIDGAGTADAMAGSARGLELYNIQCDQSGAGSVIGLDCVVLFRSRIEDCAFTNQGTSGIRIVSGGGVTIKNVTCSNDTVAQITGLTLGNGATNNSHKIVDCEFFGDTNGVSFSSVAGKQTVFKNCYAYGGTYGFLDTSSSDVGFQPQYIDCYGNGGGASTINSAGFKISNNYTRHLTNCIENASGTVFNIPDISNTNA</sequence>
<comment type="caution">
    <text evidence="1">The sequence shown here is derived from an EMBL/GenBank/DDBJ whole genome shotgun (WGS) entry which is preliminary data.</text>
</comment>
<dbReference type="EMBL" id="LAZR01019958">
    <property type="protein sequence ID" value="KKL90632.1"/>
    <property type="molecule type" value="Genomic_DNA"/>
</dbReference>
<proteinExistence type="predicted"/>